<dbReference type="PANTHER" id="PTHR13593">
    <property type="match status" value="1"/>
</dbReference>
<sequence length="464" mass="50088">MRWSLVLALLAGVAVAEDTTKTDSTTDSTTTTSASDSTTSSLALSDATTVTDPSSVVPTGSYEIYSTTITLADGHDLTSTITQNVSATTGNSTGAYTTTHNSITVLVGGGGGGTTTLGGNTTMNATATSTSTSAVPTNTRPCNGYAEYCERSYSNITMVAAHNSPFVRKGNAAANQEFTVKYQLDDGIRMLQFQAHNQNGTMELCHTSCSLLDVGTLEDYLTTVTKWIRENPYDVVTILMGNYDYVSPSHFVPAIQSSGLYDYVYTPSKIPMGLDDWPTLSEMIISGKRAVLFMDYQANQTAYPWLMDEFSQMWETPFSPTNRSFPCTEQRPGDITVAQAKKRMYMANHNLNIELSFGSIDLLIPNTAVISETNAYNGTGSLGTMARECSEKWDRPPNFLLVDYYNDGNFNGSVFEVAAEMNNVTFNNQSCCGTASDAVHGISMSSVSTLMLVAAGVQFFLSVF</sequence>
<dbReference type="SUPFAM" id="SSF51695">
    <property type="entry name" value="PLC-like phosphodiesterases"/>
    <property type="match status" value="1"/>
</dbReference>
<dbReference type="GO" id="GO:0008081">
    <property type="term" value="F:phosphoric diester hydrolase activity"/>
    <property type="evidence" value="ECO:0007669"/>
    <property type="project" value="InterPro"/>
</dbReference>
<reference evidence="3" key="1">
    <citation type="journal article" date="2023" name="IMA Fungus">
        <title>Comparative genomic study of the Penicillium genus elucidates a diverse pangenome and 15 lateral gene transfer events.</title>
        <authorList>
            <person name="Petersen C."/>
            <person name="Sorensen T."/>
            <person name="Nielsen M.R."/>
            <person name="Sondergaard T.E."/>
            <person name="Sorensen J.L."/>
            <person name="Fitzpatrick D.A."/>
            <person name="Frisvad J.C."/>
            <person name="Nielsen K.L."/>
        </authorList>
    </citation>
    <scope>NUCLEOTIDE SEQUENCE</scope>
    <source>
        <strain evidence="3">IBT 17514</strain>
    </source>
</reference>
<gene>
    <name evidence="3" type="ORF">N7493_000708</name>
</gene>
<reference evidence="3" key="2">
    <citation type="submission" date="2023-01" db="EMBL/GenBank/DDBJ databases">
        <authorList>
            <person name="Petersen C."/>
        </authorList>
    </citation>
    <scope>NUCLEOTIDE SEQUENCE</scope>
    <source>
        <strain evidence="3">IBT 17514</strain>
    </source>
</reference>
<dbReference type="AlphaFoldDB" id="A0AAD6HWV1"/>
<name>A0AAD6HWV1_9EURO</name>
<keyword evidence="2" id="KW-0732">Signal</keyword>
<feature type="signal peptide" evidence="2">
    <location>
        <begin position="1"/>
        <end position="16"/>
    </location>
</feature>
<comment type="caution">
    <text evidence="3">The sequence shown here is derived from an EMBL/GenBank/DDBJ whole genome shotgun (WGS) entry which is preliminary data.</text>
</comment>
<dbReference type="Pfam" id="PF26146">
    <property type="entry name" value="PI-PLC_X"/>
    <property type="match status" value="1"/>
</dbReference>
<feature type="region of interest" description="Disordered" evidence="1">
    <location>
        <begin position="117"/>
        <end position="136"/>
    </location>
</feature>
<dbReference type="Proteomes" id="UP001215712">
    <property type="component" value="Unassembled WGS sequence"/>
</dbReference>
<accession>A0AAD6HWV1</accession>
<keyword evidence="4" id="KW-1185">Reference proteome</keyword>
<evidence type="ECO:0000313" key="4">
    <source>
        <dbReference type="Proteomes" id="UP001215712"/>
    </source>
</evidence>
<dbReference type="Gene3D" id="3.20.20.190">
    <property type="entry name" value="Phosphatidylinositol (PI) phosphodiesterase"/>
    <property type="match status" value="1"/>
</dbReference>
<dbReference type="InterPro" id="IPR051057">
    <property type="entry name" value="PI-PLC_domain"/>
</dbReference>
<dbReference type="EMBL" id="JAQJAN010000001">
    <property type="protein sequence ID" value="KAJ5740836.1"/>
    <property type="molecule type" value="Genomic_DNA"/>
</dbReference>
<evidence type="ECO:0000256" key="1">
    <source>
        <dbReference type="SAM" id="MobiDB-lite"/>
    </source>
</evidence>
<evidence type="ECO:0000313" key="3">
    <source>
        <dbReference type="EMBL" id="KAJ5740836.1"/>
    </source>
</evidence>
<proteinExistence type="predicted"/>
<dbReference type="InterPro" id="IPR017946">
    <property type="entry name" value="PLC-like_Pdiesterase_TIM-brl"/>
</dbReference>
<dbReference type="GO" id="GO:0006629">
    <property type="term" value="P:lipid metabolic process"/>
    <property type="evidence" value="ECO:0007669"/>
    <property type="project" value="InterPro"/>
</dbReference>
<dbReference type="PANTHER" id="PTHR13593:SF140">
    <property type="entry name" value="PLC-LIKE PHOSPHODIESTERASE"/>
    <property type="match status" value="1"/>
</dbReference>
<evidence type="ECO:0000256" key="2">
    <source>
        <dbReference type="SAM" id="SignalP"/>
    </source>
</evidence>
<protein>
    <recommendedName>
        <fullName evidence="5">PLC-like phosphodiesterase</fullName>
    </recommendedName>
</protein>
<organism evidence="3 4">
    <name type="scientific">Penicillium malachiteum</name>
    <dbReference type="NCBI Taxonomy" id="1324776"/>
    <lineage>
        <taxon>Eukaryota</taxon>
        <taxon>Fungi</taxon>
        <taxon>Dikarya</taxon>
        <taxon>Ascomycota</taxon>
        <taxon>Pezizomycotina</taxon>
        <taxon>Eurotiomycetes</taxon>
        <taxon>Eurotiomycetidae</taxon>
        <taxon>Eurotiales</taxon>
        <taxon>Aspergillaceae</taxon>
        <taxon>Penicillium</taxon>
    </lineage>
</organism>
<feature type="chain" id="PRO_5042071205" description="PLC-like phosphodiesterase" evidence="2">
    <location>
        <begin position="17"/>
        <end position="464"/>
    </location>
</feature>
<evidence type="ECO:0008006" key="5">
    <source>
        <dbReference type="Google" id="ProtNLM"/>
    </source>
</evidence>
<feature type="region of interest" description="Disordered" evidence="1">
    <location>
        <begin position="19"/>
        <end position="42"/>
    </location>
</feature>
<dbReference type="CDD" id="cd08588">
    <property type="entry name" value="PI-PLCc_At5g67130_like"/>
    <property type="match status" value="1"/>
</dbReference>